<dbReference type="Proteomes" id="UP001056120">
    <property type="component" value="Linkage Group LG04"/>
</dbReference>
<name>A0ACB9JF98_9ASTR</name>
<proteinExistence type="predicted"/>
<comment type="caution">
    <text evidence="1">The sequence shown here is derived from an EMBL/GenBank/DDBJ whole genome shotgun (WGS) entry which is preliminary data.</text>
</comment>
<dbReference type="EMBL" id="CM042021">
    <property type="protein sequence ID" value="KAI3818343.1"/>
    <property type="molecule type" value="Genomic_DNA"/>
</dbReference>
<reference evidence="1 2" key="2">
    <citation type="journal article" date="2022" name="Mol. Ecol. Resour.">
        <title>The genomes of chicory, endive, great burdock and yacon provide insights into Asteraceae paleo-polyploidization history and plant inulin production.</title>
        <authorList>
            <person name="Fan W."/>
            <person name="Wang S."/>
            <person name="Wang H."/>
            <person name="Wang A."/>
            <person name="Jiang F."/>
            <person name="Liu H."/>
            <person name="Zhao H."/>
            <person name="Xu D."/>
            <person name="Zhang Y."/>
        </authorList>
    </citation>
    <scope>NUCLEOTIDE SEQUENCE [LARGE SCALE GENOMIC DNA]</scope>
    <source>
        <strain evidence="2">cv. Yunnan</strain>
        <tissue evidence="1">Leaves</tissue>
    </source>
</reference>
<evidence type="ECO:0000313" key="1">
    <source>
        <dbReference type="EMBL" id="KAI3818343.1"/>
    </source>
</evidence>
<gene>
    <name evidence="1" type="ORF">L1987_12148</name>
</gene>
<sequence>MTLLFTVSSYTFSSGYKNSGLNLSFNHSLAIIPLSKPQTFCSSIPPRRALEHFLHFTLIGDEKHLMGCWNSDFVELFECLPLVEHLCMSCYPIKCFATGVMPQKLPTSLVHLKSLHLLGLSFARELDLLSALLLVTSSPNIETIILEMEANPREAMSQTTMNLVDQQDYSHVLLDHLRAIQIINLTNAKTGMDFVKLILAKSPMLRIVDIVMDKWLNIHDEVKMLKELLQYPRASARAEIRSERPPRGIDI</sequence>
<organism evidence="1 2">
    <name type="scientific">Smallanthus sonchifolius</name>
    <dbReference type="NCBI Taxonomy" id="185202"/>
    <lineage>
        <taxon>Eukaryota</taxon>
        <taxon>Viridiplantae</taxon>
        <taxon>Streptophyta</taxon>
        <taxon>Embryophyta</taxon>
        <taxon>Tracheophyta</taxon>
        <taxon>Spermatophyta</taxon>
        <taxon>Magnoliopsida</taxon>
        <taxon>eudicotyledons</taxon>
        <taxon>Gunneridae</taxon>
        <taxon>Pentapetalae</taxon>
        <taxon>asterids</taxon>
        <taxon>campanulids</taxon>
        <taxon>Asterales</taxon>
        <taxon>Asteraceae</taxon>
        <taxon>Asteroideae</taxon>
        <taxon>Heliantheae alliance</taxon>
        <taxon>Millerieae</taxon>
        <taxon>Smallanthus</taxon>
    </lineage>
</organism>
<protein>
    <submittedName>
        <fullName evidence="1">Uncharacterized protein</fullName>
    </submittedName>
</protein>
<keyword evidence="2" id="KW-1185">Reference proteome</keyword>
<reference evidence="2" key="1">
    <citation type="journal article" date="2022" name="Mol. Ecol. Resour.">
        <title>The genomes of chicory, endive, great burdock and yacon provide insights into Asteraceae palaeo-polyploidization history and plant inulin production.</title>
        <authorList>
            <person name="Fan W."/>
            <person name="Wang S."/>
            <person name="Wang H."/>
            <person name="Wang A."/>
            <person name="Jiang F."/>
            <person name="Liu H."/>
            <person name="Zhao H."/>
            <person name="Xu D."/>
            <person name="Zhang Y."/>
        </authorList>
    </citation>
    <scope>NUCLEOTIDE SEQUENCE [LARGE SCALE GENOMIC DNA]</scope>
    <source>
        <strain evidence="2">cv. Yunnan</strain>
    </source>
</reference>
<evidence type="ECO:0000313" key="2">
    <source>
        <dbReference type="Proteomes" id="UP001056120"/>
    </source>
</evidence>
<accession>A0ACB9JF98</accession>